<evidence type="ECO:0000256" key="2">
    <source>
        <dbReference type="ARBA" id="ARBA00022630"/>
    </source>
</evidence>
<evidence type="ECO:0000256" key="5">
    <source>
        <dbReference type="ARBA" id="ARBA00023002"/>
    </source>
</evidence>
<evidence type="ECO:0000256" key="4">
    <source>
        <dbReference type="ARBA" id="ARBA00022857"/>
    </source>
</evidence>
<keyword evidence="2 7" id="KW-0285">Flavoprotein</keyword>
<keyword evidence="3 7" id="KW-0288">FMN</keyword>
<sequence length="194" mass="21613">MTSPIIDFMLKRNSAPIPELREPAPGDDEIATMIRIATRVPDHGRLAPWRFILYRGRARKEIGEKLAELAEKREGPLAEARRNQELTRFSRAPLVIGVISSPKENPKIPQWEMFLSGGMAAMNLVIAANALGYGTNMITNWYSDVEEGRRILGLAPHERVVGFVHIGSYEGPAPERPRPDPAALYADYAGPWEA</sequence>
<feature type="binding site" evidence="8">
    <location>
        <position position="39"/>
    </location>
    <ligand>
        <name>FMN</name>
        <dbReference type="ChEBI" id="CHEBI:58210"/>
        <note>ligand shared between dimeric partners</note>
    </ligand>
</feature>
<evidence type="ECO:0000313" key="10">
    <source>
        <dbReference type="EMBL" id="EHK55242.1"/>
    </source>
</evidence>
<evidence type="ECO:0000256" key="7">
    <source>
        <dbReference type="PIRNR" id="PIRNR000232"/>
    </source>
</evidence>
<dbReference type="CDD" id="cd02135">
    <property type="entry name" value="YdjA-like"/>
    <property type="match status" value="1"/>
</dbReference>
<protein>
    <recommendedName>
        <fullName evidence="7">Putative NAD(P)H nitroreductase</fullName>
        <ecNumber evidence="7">1.-.-.-</ecNumber>
    </recommendedName>
</protein>
<comment type="cofactor">
    <cofactor evidence="8">
        <name>FMN</name>
        <dbReference type="ChEBI" id="CHEBI:58210"/>
    </cofactor>
    <text evidence="8">Binds 1 FMN per subunit.</text>
</comment>
<dbReference type="EMBL" id="AHAM01000173">
    <property type="protein sequence ID" value="EHK55242.1"/>
    <property type="molecule type" value="Genomic_DNA"/>
</dbReference>
<evidence type="ECO:0000313" key="11">
    <source>
        <dbReference type="Proteomes" id="UP000003250"/>
    </source>
</evidence>
<keyword evidence="4 7" id="KW-0521">NADP</keyword>
<evidence type="ECO:0000256" key="6">
    <source>
        <dbReference type="ARBA" id="ARBA00023027"/>
    </source>
</evidence>
<reference evidence="10 11" key="1">
    <citation type="journal article" date="2012" name="J. Bacteriol.">
        <title>Draft Genome Sequence of Mesorhizobium alhagi CCNWXJ12-2T, a Novel Salt-Resistant Species Isolated from the Desert of Northwestern China.</title>
        <authorList>
            <person name="Zhou M."/>
            <person name="Chen W."/>
            <person name="Chen H."/>
            <person name="Wei G."/>
        </authorList>
    </citation>
    <scope>NUCLEOTIDE SEQUENCE [LARGE SCALE GENOMIC DNA]</scope>
    <source>
        <strain evidence="10 11">CCNWXJ12-2</strain>
    </source>
</reference>
<gene>
    <name evidence="10" type="ORF">MAXJ12_21160</name>
</gene>
<evidence type="ECO:0000256" key="8">
    <source>
        <dbReference type="PIRSR" id="PIRSR000232-1"/>
    </source>
</evidence>
<feature type="binding site" description="in other chain" evidence="8">
    <location>
        <begin position="137"/>
        <end position="139"/>
    </location>
    <ligand>
        <name>FMN</name>
        <dbReference type="ChEBI" id="CHEBI:58210"/>
        <note>ligand shared between dimeric partners</note>
    </ligand>
</feature>
<dbReference type="InterPro" id="IPR052530">
    <property type="entry name" value="NAD(P)H_nitroreductase"/>
</dbReference>
<organism evidence="10 11">
    <name type="scientific">Mesorhizobium alhagi CCNWXJ12-2</name>
    <dbReference type="NCBI Taxonomy" id="1107882"/>
    <lineage>
        <taxon>Bacteria</taxon>
        <taxon>Pseudomonadati</taxon>
        <taxon>Pseudomonadota</taxon>
        <taxon>Alphaproteobacteria</taxon>
        <taxon>Hyphomicrobiales</taxon>
        <taxon>Phyllobacteriaceae</taxon>
        <taxon>Allomesorhizobium</taxon>
    </lineage>
</organism>
<dbReference type="PANTHER" id="PTHR43821:SF1">
    <property type="entry name" value="NAD(P)H NITROREDUCTASE YDJA-RELATED"/>
    <property type="match status" value="1"/>
</dbReference>
<dbReference type="GO" id="GO:0016491">
    <property type="term" value="F:oxidoreductase activity"/>
    <property type="evidence" value="ECO:0007669"/>
    <property type="project" value="UniProtKB-UniRule"/>
</dbReference>
<evidence type="ECO:0000256" key="1">
    <source>
        <dbReference type="ARBA" id="ARBA00007118"/>
    </source>
</evidence>
<dbReference type="EC" id="1.-.-.-" evidence="7"/>
<keyword evidence="6 7" id="KW-0520">NAD</keyword>
<evidence type="ECO:0000259" key="9">
    <source>
        <dbReference type="Pfam" id="PF00881"/>
    </source>
</evidence>
<name>H0HVM5_9HYPH</name>
<dbReference type="Proteomes" id="UP000003250">
    <property type="component" value="Unassembled WGS sequence"/>
</dbReference>
<comment type="similarity">
    <text evidence="1 7">Belongs to the nitroreductase family.</text>
</comment>
<dbReference type="InterPro" id="IPR000415">
    <property type="entry name" value="Nitroreductase-like"/>
</dbReference>
<dbReference type="PIRSF" id="PIRSF000232">
    <property type="entry name" value="YdjA"/>
    <property type="match status" value="1"/>
</dbReference>
<feature type="binding site" description="in other chain" evidence="8">
    <location>
        <begin position="12"/>
        <end position="14"/>
    </location>
    <ligand>
        <name>FMN</name>
        <dbReference type="ChEBI" id="CHEBI:58210"/>
        <note>ligand shared between dimeric partners</note>
    </ligand>
</feature>
<keyword evidence="11" id="KW-1185">Reference proteome</keyword>
<dbReference type="OrthoDB" id="9804207at2"/>
<feature type="binding site" evidence="8">
    <location>
        <position position="43"/>
    </location>
    <ligand>
        <name>FMN</name>
        <dbReference type="ChEBI" id="CHEBI:58210"/>
        <note>ligand shared between dimeric partners</note>
    </ligand>
</feature>
<evidence type="ECO:0000256" key="3">
    <source>
        <dbReference type="ARBA" id="ARBA00022643"/>
    </source>
</evidence>
<accession>H0HVM5</accession>
<dbReference type="InterPro" id="IPR029479">
    <property type="entry name" value="Nitroreductase"/>
</dbReference>
<dbReference type="PATRIC" id="fig|1107882.3.peg.4134"/>
<dbReference type="RefSeq" id="WP_008837833.1">
    <property type="nucleotide sequence ID" value="NZ_AHAM01000173.1"/>
</dbReference>
<proteinExistence type="inferred from homology"/>
<dbReference type="PANTHER" id="PTHR43821">
    <property type="entry name" value="NAD(P)H NITROREDUCTASE YDJA-RELATED"/>
    <property type="match status" value="1"/>
</dbReference>
<keyword evidence="5 7" id="KW-0560">Oxidoreductase</keyword>
<dbReference type="AlphaFoldDB" id="H0HVM5"/>
<dbReference type="InterPro" id="IPR026021">
    <property type="entry name" value="YdjA-like"/>
</dbReference>
<feature type="domain" description="Nitroreductase" evidence="9">
    <location>
        <begin position="23"/>
        <end position="167"/>
    </location>
</feature>
<dbReference type="Gene3D" id="3.40.109.10">
    <property type="entry name" value="NADH Oxidase"/>
    <property type="match status" value="1"/>
</dbReference>
<dbReference type="SUPFAM" id="SSF55469">
    <property type="entry name" value="FMN-dependent nitroreductase-like"/>
    <property type="match status" value="1"/>
</dbReference>
<dbReference type="Pfam" id="PF00881">
    <property type="entry name" value="Nitroreductase"/>
    <property type="match status" value="1"/>
</dbReference>